<dbReference type="InterPro" id="IPR015943">
    <property type="entry name" value="WD40/YVTN_repeat-like_dom_sf"/>
</dbReference>
<dbReference type="InterPro" id="IPR001810">
    <property type="entry name" value="F-box_dom"/>
</dbReference>
<evidence type="ECO:0000259" key="4">
    <source>
        <dbReference type="PROSITE" id="PS50181"/>
    </source>
</evidence>
<keyword evidence="2" id="KW-0677">Repeat</keyword>
<dbReference type="InterPro" id="IPR019775">
    <property type="entry name" value="WD40_repeat_CS"/>
</dbReference>
<dbReference type="GO" id="GO:0080008">
    <property type="term" value="C:Cul4-RING E3 ubiquitin ligase complex"/>
    <property type="evidence" value="ECO:0007669"/>
    <property type="project" value="InterPro"/>
</dbReference>
<dbReference type="AlphaFoldDB" id="A0AA88Y079"/>
<dbReference type="PROSITE" id="PS00678">
    <property type="entry name" value="WD_REPEATS_1"/>
    <property type="match status" value="1"/>
</dbReference>
<dbReference type="GO" id="GO:0019005">
    <property type="term" value="C:SCF ubiquitin ligase complex"/>
    <property type="evidence" value="ECO:0007669"/>
    <property type="project" value="InterPro"/>
</dbReference>
<evidence type="ECO:0000256" key="3">
    <source>
        <dbReference type="PROSITE-ProRule" id="PRU00221"/>
    </source>
</evidence>
<dbReference type="SMART" id="SM00320">
    <property type="entry name" value="WD40"/>
    <property type="match status" value="3"/>
</dbReference>
<sequence>MVYQLKNKILACSRSTPNDEDGQIPCHDGWADLTDPVLLMVFTYLESRDLATAIRTCKNWCRIGNDETLWSRFVKSKVKSMTLISDETWKQTYKRITYHVPSILADTVHGNNDEVFGVNFSPSGKYIATAASDGYVKVWNFSDMKLPIFEKQVSTSHYTNWVEFNQSETLLLVHAVERVHTEDTHPAAILVLALEDGMRMLCASGQNLTDIRGCWYDDRSYLVVDNPSNYSSEIEIHKKEVSCGTDDVEEQALDDLCRYDDEGNVILRIEEEFSEHHMIKVFDCHRNFIEPKFPMNSEDEQSNTTSEKMIVIFCGGADDLDASGIYMYLITDDVHRNRTVQPIRKIPIKSDCIGLTLSADKRFLTMTTRDIEEETYDGDNNDEIDDDYYKNTLDVRLRILDLLDNDNKFIDYHGNKSMLKTYCCFLLSMANDRFVASGTETGKILVWDRQSCGLLTTLTHIPVAIPAKTCVNAVTFHPNDPEVLVSVADDKTIKIWKSRNRIHCESLRMKH</sequence>
<evidence type="ECO:0000313" key="5">
    <source>
        <dbReference type="EMBL" id="KAK3093366.1"/>
    </source>
</evidence>
<dbReference type="InterPro" id="IPR042508">
    <property type="entry name" value="FBXW5"/>
</dbReference>
<dbReference type="SUPFAM" id="SSF81383">
    <property type="entry name" value="F-box domain"/>
    <property type="match status" value="1"/>
</dbReference>
<dbReference type="Gene3D" id="1.20.1280.50">
    <property type="match status" value="1"/>
</dbReference>
<evidence type="ECO:0000256" key="1">
    <source>
        <dbReference type="ARBA" id="ARBA00022574"/>
    </source>
</evidence>
<dbReference type="InterPro" id="IPR001680">
    <property type="entry name" value="WD40_rpt"/>
</dbReference>
<dbReference type="PROSITE" id="PS50082">
    <property type="entry name" value="WD_REPEATS_2"/>
    <property type="match status" value="2"/>
</dbReference>
<dbReference type="PANTHER" id="PTHR20995:SF17">
    <property type="entry name" value="F-BOX_WD REPEAT-CONTAINING PROTEIN 5"/>
    <property type="match status" value="1"/>
</dbReference>
<dbReference type="EMBL" id="VSWD01000009">
    <property type="protein sequence ID" value="KAK3093366.1"/>
    <property type="molecule type" value="Genomic_DNA"/>
</dbReference>
<dbReference type="PROSITE" id="PS50294">
    <property type="entry name" value="WD_REPEATS_REGION"/>
    <property type="match status" value="1"/>
</dbReference>
<dbReference type="Pfam" id="PF00400">
    <property type="entry name" value="WD40"/>
    <property type="match status" value="2"/>
</dbReference>
<dbReference type="GO" id="GO:0016567">
    <property type="term" value="P:protein ubiquitination"/>
    <property type="evidence" value="ECO:0007669"/>
    <property type="project" value="InterPro"/>
</dbReference>
<accession>A0AA88Y079</accession>
<comment type="caution">
    <text evidence="5">The sequence shown here is derived from an EMBL/GenBank/DDBJ whole genome shotgun (WGS) entry which is preliminary data.</text>
</comment>
<feature type="repeat" description="WD" evidence="3">
    <location>
        <begin position="108"/>
        <end position="142"/>
    </location>
</feature>
<feature type="repeat" description="WD" evidence="3">
    <location>
        <begin position="471"/>
        <end position="497"/>
    </location>
</feature>
<dbReference type="InterPro" id="IPR036047">
    <property type="entry name" value="F-box-like_dom_sf"/>
</dbReference>
<evidence type="ECO:0000256" key="2">
    <source>
        <dbReference type="ARBA" id="ARBA00022737"/>
    </source>
</evidence>
<dbReference type="SMART" id="SM00256">
    <property type="entry name" value="FBOX"/>
    <property type="match status" value="1"/>
</dbReference>
<name>A0AA88Y079_PINIB</name>
<dbReference type="Pfam" id="PF12937">
    <property type="entry name" value="F-box-like"/>
    <property type="match status" value="1"/>
</dbReference>
<dbReference type="SUPFAM" id="SSF50978">
    <property type="entry name" value="WD40 repeat-like"/>
    <property type="match status" value="1"/>
</dbReference>
<reference evidence="5" key="1">
    <citation type="submission" date="2019-08" db="EMBL/GenBank/DDBJ databases">
        <title>The improved chromosome-level genome for the pearl oyster Pinctada fucata martensii using PacBio sequencing and Hi-C.</title>
        <authorList>
            <person name="Zheng Z."/>
        </authorList>
    </citation>
    <scope>NUCLEOTIDE SEQUENCE</scope>
    <source>
        <strain evidence="5">ZZ-2019</strain>
        <tissue evidence="5">Adductor muscle</tissue>
    </source>
</reference>
<dbReference type="Gene3D" id="2.130.10.10">
    <property type="entry name" value="YVTN repeat-like/Quinoprotein amine dehydrogenase"/>
    <property type="match status" value="2"/>
</dbReference>
<feature type="domain" description="F-box" evidence="4">
    <location>
        <begin position="27"/>
        <end position="73"/>
    </location>
</feature>
<proteinExistence type="predicted"/>
<keyword evidence="6" id="KW-1185">Reference proteome</keyword>
<organism evidence="5 6">
    <name type="scientific">Pinctada imbricata</name>
    <name type="common">Atlantic pearl-oyster</name>
    <name type="synonym">Pinctada martensii</name>
    <dbReference type="NCBI Taxonomy" id="66713"/>
    <lineage>
        <taxon>Eukaryota</taxon>
        <taxon>Metazoa</taxon>
        <taxon>Spiralia</taxon>
        <taxon>Lophotrochozoa</taxon>
        <taxon>Mollusca</taxon>
        <taxon>Bivalvia</taxon>
        <taxon>Autobranchia</taxon>
        <taxon>Pteriomorphia</taxon>
        <taxon>Pterioida</taxon>
        <taxon>Pterioidea</taxon>
        <taxon>Pteriidae</taxon>
        <taxon>Pinctada</taxon>
    </lineage>
</organism>
<dbReference type="PANTHER" id="PTHR20995">
    <property type="entry name" value="F-BOX/WD REPEAT-CONTAINING PROTEIN 5"/>
    <property type="match status" value="1"/>
</dbReference>
<protein>
    <recommendedName>
        <fullName evidence="4">F-box domain-containing protein</fullName>
    </recommendedName>
</protein>
<dbReference type="Proteomes" id="UP001186944">
    <property type="component" value="Unassembled WGS sequence"/>
</dbReference>
<evidence type="ECO:0000313" key="6">
    <source>
        <dbReference type="Proteomes" id="UP001186944"/>
    </source>
</evidence>
<gene>
    <name evidence="5" type="ORF">FSP39_014605</name>
</gene>
<dbReference type="PROSITE" id="PS50181">
    <property type="entry name" value="FBOX"/>
    <property type="match status" value="1"/>
</dbReference>
<dbReference type="InterPro" id="IPR036322">
    <property type="entry name" value="WD40_repeat_dom_sf"/>
</dbReference>
<keyword evidence="1 3" id="KW-0853">WD repeat</keyword>